<feature type="domain" description="SCP2" evidence="2">
    <location>
        <begin position="19"/>
        <end position="115"/>
    </location>
</feature>
<evidence type="ECO:0000259" key="2">
    <source>
        <dbReference type="Pfam" id="PF02036"/>
    </source>
</evidence>
<dbReference type="PANTHER" id="PTHR38693:SF1">
    <property type="entry name" value="UBIQUINONE BIOSYNTHESIS ACCESSORY FACTOR UBIJ"/>
    <property type="match status" value="1"/>
</dbReference>
<gene>
    <name evidence="1" type="primary">ubiJ</name>
    <name evidence="3" type="ORF">ABA45_16255</name>
</gene>
<dbReference type="UniPathway" id="UPA00232"/>
<dbReference type="RefSeq" id="WP_048387887.1">
    <property type="nucleotide sequence ID" value="NZ_CP011494.1"/>
</dbReference>
<comment type="function">
    <text evidence="1">Required for ubiquinone (coenzyme Q) biosynthesis. Binds hydrophobic ubiquinone biosynthetic intermediates via its SCP2 domain and is essential for the stability of the Ubi complex. May constitute a docking platform where Ubi enzymes assemble and access their SCP2-bound polyprenyl substrates.</text>
</comment>
<evidence type="ECO:0000313" key="4">
    <source>
        <dbReference type="Proteomes" id="UP000036406"/>
    </source>
</evidence>
<keyword evidence="4" id="KW-1185">Reference proteome</keyword>
<dbReference type="Proteomes" id="UP000036406">
    <property type="component" value="Chromosome"/>
</dbReference>
<dbReference type="PANTHER" id="PTHR38693">
    <property type="entry name" value="UBIQUINONE BIOSYNTHESIS PROTEIN UBIJ"/>
    <property type="match status" value="1"/>
</dbReference>
<dbReference type="InterPro" id="IPR038989">
    <property type="entry name" value="UbiJ"/>
</dbReference>
<keyword evidence="1" id="KW-0963">Cytoplasm</keyword>
<dbReference type="AlphaFoldDB" id="A0A0H4IFU5"/>
<reference evidence="3 4" key="1">
    <citation type="submission" date="2015-05" db="EMBL/GenBank/DDBJ databases">
        <title>Complete genome of Marinobacter psychrophilus strain 20041T isolated from sea-ice of the Canadian Basin.</title>
        <authorList>
            <person name="Song L."/>
            <person name="Ren L."/>
            <person name="Yu Y."/>
            <person name="Wang X."/>
        </authorList>
    </citation>
    <scope>NUCLEOTIDE SEQUENCE [LARGE SCALE GENOMIC DNA]</scope>
    <source>
        <strain evidence="3 4">20041</strain>
    </source>
</reference>
<dbReference type="InterPro" id="IPR036527">
    <property type="entry name" value="SCP2_sterol-bd_dom_sf"/>
</dbReference>
<dbReference type="SUPFAM" id="SSF55718">
    <property type="entry name" value="SCP-like"/>
    <property type="match status" value="1"/>
</dbReference>
<evidence type="ECO:0000313" key="3">
    <source>
        <dbReference type="EMBL" id="AKO53787.1"/>
    </source>
</evidence>
<sequence length="220" mass="23460">MFTGPTLLSAASAIVETALNQALEFDPAGRTALLAALTAPVQFDLTTPIALTLTLTQGAKGVLVGSQPATQPGLVIGGPALAFYTMASGDTSAIQDGRLSISGDTALAHQFQRAIEQLNPDWEAAMARHLGDVPAHFLAKRLRNGVKWSRNARHSMASNLEEYLHEETGALPGHRELEANFQDIDALSLRVERLAARVAFLPQSQPPSLPSESSEKQENS</sequence>
<dbReference type="GO" id="GO:0006744">
    <property type="term" value="P:ubiquinone biosynthetic process"/>
    <property type="evidence" value="ECO:0007669"/>
    <property type="project" value="UniProtKB-UniRule"/>
</dbReference>
<dbReference type="HAMAP" id="MF_02215">
    <property type="entry name" value="UbiJ"/>
    <property type="match status" value="1"/>
</dbReference>
<dbReference type="InterPro" id="IPR003033">
    <property type="entry name" value="SCP2_sterol-bd_dom"/>
</dbReference>
<dbReference type="Pfam" id="PF02036">
    <property type="entry name" value="SCP2"/>
    <property type="match status" value="1"/>
</dbReference>
<proteinExistence type="inferred from homology"/>
<dbReference type="PATRIC" id="fig|330734.3.peg.3421"/>
<comment type="subcellular location">
    <subcellularLocation>
        <location evidence="1">Cytoplasm</location>
    </subcellularLocation>
</comment>
<keyword evidence="1" id="KW-0831">Ubiquinone biosynthesis</keyword>
<protein>
    <recommendedName>
        <fullName evidence="1">Ubiquinone biosynthesis accessory factor UbiJ</fullName>
    </recommendedName>
</protein>
<comment type="pathway">
    <text evidence="1">Cofactor biosynthesis; ubiquinone biosynthesis.</text>
</comment>
<dbReference type="EMBL" id="CP011494">
    <property type="protein sequence ID" value="AKO53787.1"/>
    <property type="molecule type" value="Genomic_DNA"/>
</dbReference>
<dbReference type="STRING" id="330734.ABA45_16255"/>
<dbReference type="KEGG" id="mpq:ABA45_16255"/>
<name>A0A0H4IFU5_9GAMM</name>
<accession>A0A0H4IFU5</accession>
<comment type="similarity">
    <text evidence="1">Belongs to the UbiJ family.</text>
</comment>
<evidence type="ECO:0000256" key="1">
    <source>
        <dbReference type="HAMAP-Rule" id="MF_02215"/>
    </source>
</evidence>
<organism evidence="3 4">
    <name type="scientific">Marinobacter psychrophilus</name>
    <dbReference type="NCBI Taxonomy" id="330734"/>
    <lineage>
        <taxon>Bacteria</taxon>
        <taxon>Pseudomonadati</taxon>
        <taxon>Pseudomonadota</taxon>
        <taxon>Gammaproteobacteria</taxon>
        <taxon>Pseudomonadales</taxon>
        <taxon>Marinobacteraceae</taxon>
        <taxon>Marinobacter</taxon>
    </lineage>
</organism>
<dbReference type="GO" id="GO:0005737">
    <property type="term" value="C:cytoplasm"/>
    <property type="evidence" value="ECO:0007669"/>
    <property type="project" value="UniProtKB-SubCell"/>
</dbReference>